<evidence type="ECO:0000313" key="2">
    <source>
        <dbReference type="Proteomes" id="UP001285908"/>
    </source>
</evidence>
<keyword evidence="2" id="KW-1185">Reference proteome</keyword>
<dbReference type="EMBL" id="JAULSX010000001">
    <property type="protein sequence ID" value="KAK3500073.1"/>
    <property type="molecule type" value="Genomic_DNA"/>
</dbReference>
<name>A0AAJ0IGV4_9PEZI</name>
<dbReference type="Proteomes" id="UP001285908">
    <property type="component" value="Unassembled WGS sequence"/>
</dbReference>
<evidence type="ECO:0000313" key="1">
    <source>
        <dbReference type="EMBL" id="KAK3500073.1"/>
    </source>
</evidence>
<accession>A0AAJ0IGV4</accession>
<sequence length="150" mass="16679">MVRAWCPLVMASSRLLSGSRCLGPVFKVGVSGPARCFSAAPGQADTRRRTGTRICDFTGLMEPEMQSTASPHPGSRPRPRHRVPLWTMPWSAGPARRRRVVAHLLFEDDKQTTKQAHARFSFSLSSSFRLFFFSGIHGETVIRPIGLIDN</sequence>
<dbReference type="RefSeq" id="XP_062697706.1">
    <property type="nucleotide sequence ID" value="XM_062835917.1"/>
</dbReference>
<organism evidence="1 2">
    <name type="scientific">Neurospora hispaniola</name>
    <dbReference type="NCBI Taxonomy" id="588809"/>
    <lineage>
        <taxon>Eukaryota</taxon>
        <taxon>Fungi</taxon>
        <taxon>Dikarya</taxon>
        <taxon>Ascomycota</taxon>
        <taxon>Pezizomycotina</taxon>
        <taxon>Sordariomycetes</taxon>
        <taxon>Sordariomycetidae</taxon>
        <taxon>Sordariales</taxon>
        <taxon>Sordariaceae</taxon>
        <taxon>Neurospora</taxon>
    </lineage>
</organism>
<comment type="caution">
    <text evidence="1">The sequence shown here is derived from an EMBL/GenBank/DDBJ whole genome shotgun (WGS) entry which is preliminary data.</text>
</comment>
<proteinExistence type="predicted"/>
<gene>
    <name evidence="1" type="ORF">B0T23DRAFT_34318</name>
</gene>
<dbReference type="GeneID" id="87873539"/>
<dbReference type="AlphaFoldDB" id="A0AAJ0IGV4"/>
<protein>
    <submittedName>
        <fullName evidence="1">Uncharacterized protein</fullName>
    </submittedName>
</protein>
<reference evidence="1 2" key="1">
    <citation type="journal article" date="2023" name="Mol. Phylogenet. Evol.">
        <title>Genome-scale phylogeny and comparative genomics of the fungal order Sordariales.</title>
        <authorList>
            <person name="Hensen N."/>
            <person name="Bonometti L."/>
            <person name="Westerberg I."/>
            <person name="Brannstrom I.O."/>
            <person name="Guillou S."/>
            <person name="Cros-Aarteil S."/>
            <person name="Calhoun S."/>
            <person name="Haridas S."/>
            <person name="Kuo A."/>
            <person name="Mondo S."/>
            <person name="Pangilinan J."/>
            <person name="Riley R."/>
            <person name="LaButti K."/>
            <person name="Andreopoulos B."/>
            <person name="Lipzen A."/>
            <person name="Chen C."/>
            <person name="Yan M."/>
            <person name="Daum C."/>
            <person name="Ng V."/>
            <person name="Clum A."/>
            <person name="Steindorff A."/>
            <person name="Ohm R.A."/>
            <person name="Martin F."/>
            <person name="Silar P."/>
            <person name="Natvig D.O."/>
            <person name="Lalanne C."/>
            <person name="Gautier V."/>
            <person name="Ament-Velasquez S.L."/>
            <person name="Kruys A."/>
            <person name="Hutchinson M.I."/>
            <person name="Powell A.J."/>
            <person name="Barry K."/>
            <person name="Miller A.N."/>
            <person name="Grigoriev I.V."/>
            <person name="Debuchy R."/>
            <person name="Gladieux P."/>
            <person name="Hiltunen Thoren M."/>
            <person name="Johannesson H."/>
        </authorList>
    </citation>
    <scope>NUCLEOTIDE SEQUENCE [LARGE SCALE GENOMIC DNA]</scope>
    <source>
        <strain evidence="1 2">FGSC 10403</strain>
    </source>
</reference>